<sequence length="74" mass="8542">MGVNWCSTPNFVSIRWNVLLLYTPPLSLSRTWGTPYTRKTPSSTLLVTAEDVAFRKGKSKEYFVRQSDTTNRNR</sequence>
<feature type="signal peptide" evidence="1">
    <location>
        <begin position="1"/>
        <end position="29"/>
    </location>
</feature>
<accession>A0A224XX96</accession>
<reference evidence="2" key="1">
    <citation type="journal article" date="2018" name="PLoS Negl. Trop. Dis.">
        <title>An insight into the salivary gland and fat body transcriptome of Panstrongylus lignarius (Hemiptera: Heteroptera), the main vector of Chagas disease in Peru.</title>
        <authorList>
            <person name="Nevoa J.C."/>
            <person name="Mendes M.T."/>
            <person name="da Silva M.V."/>
            <person name="Soares S.C."/>
            <person name="Oliveira C.J.F."/>
            <person name="Ribeiro J.M.C."/>
        </authorList>
    </citation>
    <scope>NUCLEOTIDE SEQUENCE</scope>
</reference>
<proteinExistence type="predicted"/>
<dbReference type="EMBL" id="GFTR01000522">
    <property type="protein sequence ID" value="JAW15904.1"/>
    <property type="molecule type" value="Transcribed_RNA"/>
</dbReference>
<name>A0A224XX96_9HEMI</name>
<dbReference type="AlphaFoldDB" id="A0A224XX96"/>
<evidence type="ECO:0000313" key="2">
    <source>
        <dbReference type="EMBL" id="JAW15904.1"/>
    </source>
</evidence>
<keyword evidence="1" id="KW-0732">Signal</keyword>
<evidence type="ECO:0000256" key="1">
    <source>
        <dbReference type="SAM" id="SignalP"/>
    </source>
</evidence>
<organism evidence="2">
    <name type="scientific">Panstrongylus lignarius</name>
    <dbReference type="NCBI Taxonomy" id="156445"/>
    <lineage>
        <taxon>Eukaryota</taxon>
        <taxon>Metazoa</taxon>
        <taxon>Ecdysozoa</taxon>
        <taxon>Arthropoda</taxon>
        <taxon>Hexapoda</taxon>
        <taxon>Insecta</taxon>
        <taxon>Pterygota</taxon>
        <taxon>Neoptera</taxon>
        <taxon>Paraneoptera</taxon>
        <taxon>Hemiptera</taxon>
        <taxon>Heteroptera</taxon>
        <taxon>Panheteroptera</taxon>
        <taxon>Cimicomorpha</taxon>
        <taxon>Reduviidae</taxon>
        <taxon>Triatominae</taxon>
        <taxon>Panstrongylus</taxon>
    </lineage>
</organism>
<feature type="chain" id="PRO_5012217495" evidence="1">
    <location>
        <begin position="30"/>
        <end position="74"/>
    </location>
</feature>
<protein>
    <submittedName>
        <fullName evidence="2">Putative secreted protein</fullName>
    </submittedName>
</protein>